<gene>
    <name evidence="2" type="primary">PPAF2_16</name>
    <name evidence="2" type="ORF">FJT64_022521</name>
</gene>
<feature type="signal peptide" evidence="1">
    <location>
        <begin position="1"/>
        <end position="21"/>
    </location>
</feature>
<reference evidence="2 3" key="1">
    <citation type="submission" date="2019-07" db="EMBL/GenBank/DDBJ databases">
        <title>Draft genome assembly of a fouling barnacle, Amphibalanus amphitrite (Darwin, 1854): The first reference genome for Thecostraca.</title>
        <authorList>
            <person name="Kim W."/>
        </authorList>
    </citation>
    <scope>NUCLEOTIDE SEQUENCE [LARGE SCALE GENOMIC DNA]</scope>
    <source>
        <strain evidence="2">SNU_AA5</strain>
        <tissue evidence="2">Soma without cirri and trophi</tissue>
    </source>
</reference>
<dbReference type="InterPro" id="IPR009003">
    <property type="entry name" value="Peptidase_S1_PA"/>
</dbReference>
<accession>A0A6A4WUY1</accession>
<proteinExistence type="predicted"/>
<dbReference type="AlphaFoldDB" id="A0A6A4WUY1"/>
<evidence type="ECO:0000313" key="2">
    <source>
        <dbReference type="EMBL" id="KAF0305891.1"/>
    </source>
</evidence>
<sequence length="213" mass="23522">MSALAGSELQLLATLSGLLQTVVVPPDPLLGCGIRHERGLRGICDPADGQLRETFSNATHLAWFVLVSAACHQEAVRGGLKLSVRLAEYRVNTETDFGRPPSDHAIRRAVYHPEFRQDGAAATSDLGLATRLRALKRLKPFSQLDDTFACGGAEQDCWADVGSALVCRHRRDRSRWVLAGMVPWGRLHDECNELVTYINIGLFGNWIRDCDRS</sequence>
<dbReference type="Proteomes" id="UP000440578">
    <property type="component" value="Unassembled WGS sequence"/>
</dbReference>
<evidence type="ECO:0000313" key="3">
    <source>
        <dbReference type="Proteomes" id="UP000440578"/>
    </source>
</evidence>
<dbReference type="SUPFAM" id="SSF50494">
    <property type="entry name" value="Trypsin-like serine proteases"/>
    <property type="match status" value="1"/>
</dbReference>
<organism evidence="2 3">
    <name type="scientific">Amphibalanus amphitrite</name>
    <name type="common">Striped barnacle</name>
    <name type="synonym">Balanus amphitrite</name>
    <dbReference type="NCBI Taxonomy" id="1232801"/>
    <lineage>
        <taxon>Eukaryota</taxon>
        <taxon>Metazoa</taxon>
        <taxon>Ecdysozoa</taxon>
        <taxon>Arthropoda</taxon>
        <taxon>Crustacea</taxon>
        <taxon>Multicrustacea</taxon>
        <taxon>Cirripedia</taxon>
        <taxon>Thoracica</taxon>
        <taxon>Thoracicalcarea</taxon>
        <taxon>Balanomorpha</taxon>
        <taxon>Balanoidea</taxon>
        <taxon>Balanidae</taxon>
        <taxon>Amphibalaninae</taxon>
        <taxon>Amphibalanus</taxon>
    </lineage>
</organism>
<dbReference type="Gene3D" id="2.40.10.10">
    <property type="entry name" value="Trypsin-like serine proteases"/>
    <property type="match status" value="1"/>
</dbReference>
<feature type="chain" id="PRO_5025497009" evidence="1">
    <location>
        <begin position="22"/>
        <end position="213"/>
    </location>
</feature>
<keyword evidence="3" id="KW-1185">Reference proteome</keyword>
<dbReference type="OrthoDB" id="2019940at2759"/>
<dbReference type="EMBL" id="VIIS01000711">
    <property type="protein sequence ID" value="KAF0305891.1"/>
    <property type="molecule type" value="Genomic_DNA"/>
</dbReference>
<dbReference type="InterPro" id="IPR043504">
    <property type="entry name" value="Peptidase_S1_PA_chymotrypsin"/>
</dbReference>
<comment type="caution">
    <text evidence="2">The sequence shown here is derived from an EMBL/GenBank/DDBJ whole genome shotgun (WGS) entry which is preliminary data.</text>
</comment>
<keyword evidence="1" id="KW-0732">Signal</keyword>
<evidence type="ECO:0000256" key="1">
    <source>
        <dbReference type="SAM" id="SignalP"/>
    </source>
</evidence>
<name>A0A6A4WUY1_AMPAM</name>
<protein>
    <submittedName>
        <fullName evidence="2">Phenoloxidase-activating factor 2</fullName>
    </submittedName>
</protein>